<evidence type="ECO:0000256" key="10">
    <source>
        <dbReference type="SAM" id="MobiDB-lite"/>
    </source>
</evidence>
<keyword evidence="11" id="KW-0614">Plasmid</keyword>
<keyword evidence="7 8" id="KW-0449">Lipoprotein</keyword>
<protein>
    <recommendedName>
        <fullName evidence="8">Variable large protein</fullName>
    </recommendedName>
</protein>
<feature type="coiled-coil region" evidence="9">
    <location>
        <begin position="380"/>
        <end position="407"/>
    </location>
</feature>
<evidence type="ECO:0000313" key="12">
    <source>
        <dbReference type="Proteomes" id="UP000005212"/>
    </source>
</evidence>
<proteinExistence type="predicted"/>
<name>I0FFA1_BORCA</name>
<feature type="region of interest" description="Disordered" evidence="10">
    <location>
        <begin position="21"/>
        <end position="44"/>
    </location>
</feature>
<dbReference type="GO" id="GO:0009279">
    <property type="term" value="C:cell outer membrane"/>
    <property type="evidence" value="ECO:0007669"/>
    <property type="project" value="UniProtKB-SubCell"/>
</dbReference>
<dbReference type="Proteomes" id="UP000005212">
    <property type="component" value="Plasmid unnamed32"/>
</dbReference>
<evidence type="ECO:0000256" key="3">
    <source>
        <dbReference type="ARBA" id="ARBA00022729"/>
    </source>
</evidence>
<dbReference type="KEGG" id="bcw:Q7M_1159"/>
<reference evidence="11 12" key="1">
    <citation type="journal article" date="2012" name="J. Bacteriol.">
        <title>Complete Genome Sequence of Borrelia crocidurae.</title>
        <authorList>
            <person name="Elbir H."/>
            <person name="Gimenez G."/>
            <person name="Robert C."/>
            <person name="Bergstrom S."/>
            <person name="Cutler S."/>
            <person name="Raoult D."/>
            <person name="Drancourt M."/>
        </authorList>
    </citation>
    <scope>NUCLEOTIDE SEQUENCE [LARGE SCALE GENOMIC DNA]</scope>
    <source>
        <strain evidence="11 12">Achema</strain>
        <plasmid evidence="12">unnamed32</plasmid>
    </source>
</reference>
<evidence type="ECO:0000256" key="7">
    <source>
        <dbReference type="ARBA" id="ARBA00023288"/>
    </source>
</evidence>
<evidence type="ECO:0000256" key="6">
    <source>
        <dbReference type="ARBA" id="ARBA00023237"/>
    </source>
</evidence>
<dbReference type="SUPFAM" id="SSF74748">
    <property type="entry name" value="Variable surface antigen VlsE"/>
    <property type="match status" value="1"/>
</dbReference>
<dbReference type="EMBL" id="CP003458">
    <property type="protein sequence ID" value="AFI32157.1"/>
    <property type="molecule type" value="Genomic_DNA"/>
</dbReference>
<evidence type="ECO:0000256" key="9">
    <source>
        <dbReference type="SAM" id="Coils"/>
    </source>
</evidence>
<comment type="function">
    <text evidence="1 8">The Vlp and Vsp proteins are antigenically distinct proteins, only one vlp or vsp gene is transcriptionally active at any one time. Switching between these genes is a mechanism of host immune response evasion.</text>
</comment>
<evidence type="ECO:0000256" key="4">
    <source>
        <dbReference type="ARBA" id="ARBA00023136"/>
    </source>
</evidence>
<keyword evidence="3" id="KW-0732">Signal</keyword>
<evidence type="ECO:0000256" key="2">
    <source>
        <dbReference type="ARBA" id="ARBA00004459"/>
    </source>
</evidence>
<keyword evidence="5 8" id="KW-0564">Palmitate</keyword>
<dbReference type="Pfam" id="PF00921">
    <property type="entry name" value="Lipoprotein_2"/>
    <property type="match status" value="1"/>
</dbReference>
<dbReference type="PATRIC" id="fig|1155096.3.peg.1396"/>
<comment type="subcellular location">
    <subcellularLocation>
        <location evidence="2 8">Cell outer membrane</location>
        <topology evidence="2 8">Lipid-anchor</topology>
    </subcellularLocation>
</comment>
<dbReference type="InterPro" id="IPR000680">
    <property type="entry name" value="Borrelia_lipo"/>
</dbReference>
<feature type="compositionally biased region" description="Basic and acidic residues" evidence="10">
    <location>
        <begin position="23"/>
        <end position="44"/>
    </location>
</feature>
<keyword evidence="6 8" id="KW-0998">Cell outer membrane</keyword>
<gene>
    <name evidence="11" type="ordered locus">Q7M_1159</name>
</gene>
<dbReference type="AlphaFoldDB" id="I0FFA1"/>
<reference evidence="12" key="2">
    <citation type="submission" date="2012-03" db="EMBL/GenBank/DDBJ databases">
        <title>Complete genome sequence of Borrelia crocidurae.</title>
        <authorList>
            <person name="Elbir H."/>
            <person name="Gimenez G."/>
            <person name="Robert C."/>
            <person name="Raoult D."/>
            <person name="Drancourt M."/>
        </authorList>
    </citation>
    <scope>NUCLEOTIDE SEQUENCE [LARGE SCALE GENOMIC DNA]</scope>
    <source>
        <strain evidence="12">Achema</strain>
        <plasmid evidence="12">unnamed32</plasmid>
    </source>
</reference>
<accession>I0FFA1</accession>
<evidence type="ECO:0000256" key="1">
    <source>
        <dbReference type="ARBA" id="ARBA00003932"/>
    </source>
</evidence>
<evidence type="ECO:0000313" key="11">
    <source>
        <dbReference type="EMBL" id="AFI32157.1"/>
    </source>
</evidence>
<sequence length="407" mass="42352">MCYISHIFLLLMHKRKAIKKGKNKEAKKEMKEKKELGEIGSREERREGRVKGRIVMVMMVVMMVMGCNSGGVKGEGTGGDGREAKSLSEVLLEVGRSAENAFYAFIELMSDTLGLRVTKDTTKQQVGEYFNSLGGKLGEASEELEKVASKATSGVDKSDVSKNPIRVAVDAAKGVLNILKGHLESLGKVGDASVVGDANVAAGSGTTVNEESLKKYLNALQEIVKIATDMGVQGLKSGSTTLKVNNADNKDGAKILATSGANPGVQDAGKASAILASVSGEEMLDSIVKSKDNDIALAAAANINTTAVSFAKGGSSENLSNADTPKAAAVAGGIALRSLVNSGKLAAGAAAGNLGGKEEVQGVGVTAVNKLLVSVEDIIKKTVEETLKKAKEKIDKARSQKTAEQQS</sequence>
<evidence type="ECO:0000256" key="8">
    <source>
        <dbReference type="RuleBase" id="RU363105"/>
    </source>
</evidence>
<keyword evidence="9" id="KW-0175">Coiled coil</keyword>
<geneLocation type="plasmid" evidence="12">
    <name>unnamed32</name>
</geneLocation>
<organism evidence="11 12">
    <name type="scientific">Borrelia crocidurae (strain Achema)</name>
    <dbReference type="NCBI Taxonomy" id="1155096"/>
    <lineage>
        <taxon>Bacteria</taxon>
        <taxon>Pseudomonadati</taxon>
        <taxon>Spirochaetota</taxon>
        <taxon>Spirochaetia</taxon>
        <taxon>Spirochaetales</taxon>
        <taxon>Borreliaceae</taxon>
        <taxon>Borrelia</taxon>
    </lineage>
</organism>
<keyword evidence="4 8" id="KW-0472">Membrane</keyword>
<dbReference type="HOGENOM" id="CLU_054711_2_0_12"/>
<evidence type="ECO:0000256" key="5">
    <source>
        <dbReference type="ARBA" id="ARBA00023139"/>
    </source>
</evidence>